<evidence type="ECO:0000313" key="6">
    <source>
        <dbReference type="Proteomes" id="UP001257659"/>
    </source>
</evidence>
<evidence type="ECO:0000256" key="3">
    <source>
        <dbReference type="SAM" id="SignalP"/>
    </source>
</evidence>
<comment type="caution">
    <text evidence="5">The sequence shown here is derived from an EMBL/GenBank/DDBJ whole genome shotgun (WGS) entry which is preliminary data.</text>
</comment>
<proteinExistence type="predicted"/>
<dbReference type="EMBL" id="JAVDQA010000001">
    <property type="protein sequence ID" value="MDR6300018.1"/>
    <property type="molecule type" value="Genomic_DNA"/>
</dbReference>
<feature type="chain" id="PRO_5046706894" description="DUF4349 domain-containing protein" evidence="3">
    <location>
        <begin position="21"/>
        <end position="271"/>
    </location>
</feature>
<feature type="signal peptide" evidence="3">
    <location>
        <begin position="1"/>
        <end position="20"/>
    </location>
</feature>
<keyword evidence="2" id="KW-0812">Transmembrane</keyword>
<dbReference type="RefSeq" id="WP_309726926.1">
    <property type="nucleotide sequence ID" value="NZ_JAVDQA010000001.1"/>
</dbReference>
<evidence type="ECO:0000313" key="5">
    <source>
        <dbReference type="EMBL" id="MDR6300018.1"/>
    </source>
</evidence>
<protein>
    <recommendedName>
        <fullName evidence="4">DUF4349 domain-containing protein</fullName>
    </recommendedName>
</protein>
<keyword evidence="2" id="KW-1133">Transmembrane helix</keyword>
<evidence type="ECO:0000256" key="1">
    <source>
        <dbReference type="SAM" id="Coils"/>
    </source>
</evidence>
<dbReference type="Pfam" id="PF14257">
    <property type="entry name" value="DUF4349"/>
    <property type="match status" value="1"/>
</dbReference>
<feature type="domain" description="DUF4349" evidence="4">
    <location>
        <begin position="51"/>
        <end position="259"/>
    </location>
</feature>
<reference evidence="5 6" key="1">
    <citation type="submission" date="2023-07" db="EMBL/GenBank/DDBJ databases">
        <title>Genomic Encyclopedia of Type Strains, Phase IV (KMG-IV): sequencing the most valuable type-strain genomes for metagenomic binning, comparative biology and taxonomic classification.</title>
        <authorList>
            <person name="Goeker M."/>
        </authorList>
    </citation>
    <scope>NUCLEOTIDE SEQUENCE [LARGE SCALE GENOMIC DNA]</scope>
    <source>
        <strain evidence="5 6">DSM 102814</strain>
    </source>
</reference>
<keyword evidence="6" id="KW-1185">Reference proteome</keyword>
<name>A0ABU1K336_9FLAO</name>
<keyword evidence="1" id="KW-0175">Coiled coil</keyword>
<evidence type="ECO:0000256" key="2">
    <source>
        <dbReference type="SAM" id="Phobius"/>
    </source>
</evidence>
<dbReference type="InterPro" id="IPR025645">
    <property type="entry name" value="DUF4349"/>
</dbReference>
<dbReference type="PROSITE" id="PS51257">
    <property type="entry name" value="PROKAR_LIPOPROTEIN"/>
    <property type="match status" value="1"/>
</dbReference>
<keyword evidence="2" id="KW-0472">Membrane</keyword>
<organism evidence="5 6">
    <name type="scientific">Mesonia maritima</name>
    <dbReference type="NCBI Taxonomy" id="1793873"/>
    <lineage>
        <taxon>Bacteria</taxon>
        <taxon>Pseudomonadati</taxon>
        <taxon>Bacteroidota</taxon>
        <taxon>Flavobacteriia</taxon>
        <taxon>Flavobacteriales</taxon>
        <taxon>Flavobacteriaceae</taxon>
        <taxon>Mesonia</taxon>
    </lineage>
</organism>
<accession>A0ABU1K336</accession>
<sequence>MKKILATLSLLAVLSCNSSSENDTNFETSSLKETSAVSNSIIEKPQIPSNRKIIWNADLEFQVENVDRSTQKISSLCKKYNGFISNMKLNNTNYEVSNEITIRIDNKDFENLINELKGISVFNRKVEINSNDVTEEFIDIQSRLETKKQVRERYIDILKNRTGEIKDVLAAEDAIRKITEEIEAKEGKLRYLNDKVNYSTINLEIFQKVDFKSAPETFEKSFLTEVKESLSNGWEIVIGFILLLLNIWPLLLILVIWLVWKRKWLKRKLKK</sequence>
<gene>
    <name evidence="5" type="ORF">GGR31_000634</name>
</gene>
<dbReference type="Proteomes" id="UP001257659">
    <property type="component" value="Unassembled WGS sequence"/>
</dbReference>
<feature type="transmembrane region" description="Helical" evidence="2">
    <location>
        <begin position="236"/>
        <end position="260"/>
    </location>
</feature>
<keyword evidence="3" id="KW-0732">Signal</keyword>
<feature type="coiled-coil region" evidence="1">
    <location>
        <begin position="168"/>
        <end position="195"/>
    </location>
</feature>
<evidence type="ECO:0000259" key="4">
    <source>
        <dbReference type="Pfam" id="PF14257"/>
    </source>
</evidence>